<proteinExistence type="predicted"/>
<evidence type="ECO:0000313" key="2">
    <source>
        <dbReference type="EMBL" id="KAG1879943.1"/>
    </source>
</evidence>
<dbReference type="PROSITE" id="PS00018">
    <property type="entry name" value="EF_HAND_1"/>
    <property type="match status" value="1"/>
</dbReference>
<dbReference type="EMBL" id="JABBWK010000707">
    <property type="protein sequence ID" value="KAG1879943.1"/>
    <property type="molecule type" value="Genomic_DNA"/>
</dbReference>
<gene>
    <name evidence="2" type="ORF">F5891DRAFT_1097231</name>
</gene>
<dbReference type="InterPro" id="IPR018247">
    <property type="entry name" value="EF_Hand_1_Ca_BS"/>
</dbReference>
<accession>A0AAD4DMK7</accession>
<evidence type="ECO:0000256" key="1">
    <source>
        <dbReference type="SAM" id="MobiDB-lite"/>
    </source>
</evidence>
<dbReference type="AlphaFoldDB" id="A0AAD4DMK7"/>
<feature type="region of interest" description="Disordered" evidence="1">
    <location>
        <begin position="122"/>
        <end position="147"/>
    </location>
</feature>
<dbReference type="GeneID" id="64657821"/>
<protein>
    <recommendedName>
        <fullName evidence="4">ZZ-type domain-containing protein</fullName>
    </recommendedName>
</protein>
<dbReference type="RefSeq" id="XP_041216052.1">
    <property type="nucleotide sequence ID" value="XM_041363523.1"/>
</dbReference>
<organism evidence="2 3">
    <name type="scientific">Suillus fuscotomentosus</name>
    <dbReference type="NCBI Taxonomy" id="1912939"/>
    <lineage>
        <taxon>Eukaryota</taxon>
        <taxon>Fungi</taxon>
        <taxon>Dikarya</taxon>
        <taxon>Basidiomycota</taxon>
        <taxon>Agaricomycotina</taxon>
        <taxon>Agaricomycetes</taxon>
        <taxon>Agaricomycetidae</taxon>
        <taxon>Boletales</taxon>
        <taxon>Suillineae</taxon>
        <taxon>Suillaceae</taxon>
        <taxon>Suillus</taxon>
    </lineage>
</organism>
<sequence length="883" mass="100341">LKDTRDPDIVGPRGTIRGRLDGVLDKMKRNVEDCGNATTSRNSSFLVISGNFSQCIQELRDALAIRTALGKFHGAMAQYFETEREKRFAKEVIMRGGMDPGFESEDRLTELVKFAKHQEAQIQARSDAPSKDVSKPASQTPSAHGSVAEQYRLRASLLHELRTPVASSLDETRTLFMFKLDKQTAEIKDAIKDSETRIMSALGAKFKRVKGPHLQFIWKEMILYFIAELHDYFTQRFSNLHNDAPRPKVTSSTPHTQSPPWCLKYLSVFYILSLSEVFDEDANGLISVREVNAFTSAILPGLIVPQALAYWAAGWRVDSQHYHTRIEQVLHSMVHAQADVLPVNGRCIALYLDSDAIQGIKRLVRSLAELGPEDSDLDLTRLSDRYRNVQEKDLVKRLDTVKYEIDSKDSFKLFGSDRIENFLLPVLYLVTRRHLQIMKLARTVILVDREFECATQTISDILEAVDLRVEQLAESFRQQGTDAKARFTWYAHSLYNFWYSPERTADDAECWEAHDFELDDTELEIDKTALKLGPFSLTEDQELLERPVKLVAYALNQQPEDPKDEYIRLWCLNKLHNKRKSFPLETSPYLSPEQQQRFKALSKGLPESDVQRWSSLAELETHKRLFECCCDACHSLITDVYHRCIDCDDDGYDLCSECQSLPISKHKYPSDHKATHNLLVFRMVLPYSRCSRVRWHARNFLSDILPTTTPPEDVCQTQSDGPELPHPTAATRADDSFASVDLRGVAFERILGTSAANEDAYSCAECDVKMKGTFYVCFNCGESHFPIALCGDCAFHDVFNVATDHHPYKHWLVKIKRPIEPLANVDETTSLSLRVDKLAAMVESRFVGQDLRLSALVKQVEQLVHSIAALTGKAELPSESVTV</sequence>
<evidence type="ECO:0000313" key="3">
    <source>
        <dbReference type="Proteomes" id="UP001195769"/>
    </source>
</evidence>
<name>A0AAD4DMK7_9AGAM</name>
<dbReference type="SUPFAM" id="SSF57850">
    <property type="entry name" value="RING/U-box"/>
    <property type="match status" value="2"/>
</dbReference>
<comment type="caution">
    <text evidence="2">The sequence shown here is derived from an EMBL/GenBank/DDBJ whole genome shotgun (WGS) entry which is preliminary data.</text>
</comment>
<dbReference type="Proteomes" id="UP001195769">
    <property type="component" value="Unassembled WGS sequence"/>
</dbReference>
<keyword evidence="3" id="KW-1185">Reference proteome</keyword>
<reference evidence="2" key="1">
    <citation type="journal article" date="2020" name="New Phytol.">
        <title>Comparative genomics reveals dynamic genome evolution in host specialist ectomycorrhizal fungi.</title>
        <authorList>
            <person name="Lofgren L.A."/>
            <person name="Nguyen N.H."/>
            <person name="Vilgalys R."/>
            <person name="Ruytinx J."/>
            <person name="Liao H.L."/>
            <person name="Branco S."/>
            <person name="Kuo A."/>
            <person name="LaButti K."/>
            <person name="Lipzen A."/>
            <person name="Andreopoulos W."/>
            <person name="Pangilinan J."/>
            <person name="Riley R."/>
            <person name="Hundley H."/>
            <person name="Na H."/>
            <person name="Barry K."/>
            <person name="Grigoriev I.V."/>
            <person name="Stajich J.E."/>
            <person name="Kennedy P.G."/>
        </authorList>
    </citation>
    <scope>NUCLEOTIDE SEQUENCE</scope>
    <source>
        <strain evidence="2">FC203</strain>
    </source>
</reference>
<feature type="non-terminal residue" evidence="2">
    <location>
        <position position="1"/>
    </location>
</feature>
<evidence type="ECO:0008006" key="4">
    <source>
        <dbReference type="Google" id="ProtNLM"/>
    </source>
</evidence>